<proteinExistence type="predicted"/>
<dbReference type="Proteomes" id="UP001055879">
    <property type="component" value="Linkage Group LG09"/>
</dbReference>
<name>A0ACB8ZYY4_ARCLA</name>
<comment type="caution">
    <text evidence="1">The sequence shown here is derived from an EMBL/GenBank/DDBJ whole genome shotgun (WGS) entry which is preliminary data.</text>
</comment>
<evidence type="ECO:0000313" key="2">
    <source>
        <dbReference type="Proteomes" id="UP001055879"/>
    </source>
</evidence>
<sequence length="120" mass="13471">MITIISASDVSEALPIVLEQTGKLFAEETDPDDEKKSAVIENIYKRNATGVYKIEGSLTEIKSSGFHHLPRNSTSSEKVKKWSIIEGEDNEKEIRLGKNLFIGFWIVFGVNYLLWISIGP</sequence>
<evidence type="ECO:0000313" key="1">
    <source>
        <dbReference type="EMBL" id="KAI3702860.1"/>
    </source>
</evidence>
<gene>
    <name evidence="1" type="ORF">L6452_28613</name>
</gene>
<reference evidence="1 2" key="2">
    <citation type="journal article" date="2022" name="Mol. Ecol. Resour.">
        <title>The genomes of chicory, endive, great burdock and yacon provide insights into Asteraceae paleo-polyploidization history and plant inulin production.</title>
        <authorList>
            <person name="Fan W."/>
            <person name="Wang S."/>
            <person name="Wang H."/>
            <person name="Wang A."/>
            <person name="Jiang F."/>
            <person name="Liu H."/>
            <person name="Zhao H."/>
            <person name="Xu D."/>
            <person name="Zhang Y."/>
        </authorList>
    </citation>
    <scope>NUCLEOTIDE SEQUENCE [LARGE SCALE GENOMIC DNA]</scope>
    <source>
        <strain evidence="2">cv. Niubang</strain>
    </source>
</reference>
<dbReference type="EMBL" id="CM042055">
    <property type="protein sequence ID" value="KAI3702860.1"/>
    <property type="molecule type" value="Genomic_DNA"/>
</dbReference>
<accession>A0ACB8ZYY4</accession>
<protein>
    <submittedName>
        <fullName evidence="1">Uncharacterized protein</fullName>
    </submittedName>
</protein>
<keyword evidence="2" id="KW-1185">Reference proteome</keyword>
<reference evidence="2" key="1">
    <citation type="journal article" date="2022" name="Mol. Ecol. Resour.">
        <title>The genomes of chicory, endive, great burdock and yacon provide insights into Asteraceae palaeo-polyploidization history and plant inulin production.</title>
        <authorList>
            <person name="Fan W."/>
            <person name="Wang S."/>
            <person name="Wang H."/>
            <person name="Wang A."/>
            <person name="Jiang F."/>
            <person name="Liu H."/>
            <person name="Zhao H."/>
            <person name="Xu D."/>
            <person name="Zhang Y."/>
        </authorList>
    </citation>
    <scope>NUCLEOTIDE SEQUENCE [LARGE SCALE GENOMIC DNA]</scope>
    <source>
        <strain evidence="2">cv. Niubang</strain>
    </source>
</reference>
<organism evidence="1 2">
    <name type="scientific">Arctium lappa</name>
    <name type="common">Greater burdock</name>
    <name type="synonym">Lappa major</name>
    <dbReference type="NCBI Taxonomy" id="4217"/>
    <lineage>
        <taxon>Eukaryota</taxon>
        <taxon>Viridiplantae</taxon>
        <taxon>Streptophyta</taxon>
        <taxon>Embryophyta</taxon>
        <taxon>Tracheophyta</taxon>
        <taxon>Spermatophyta</taxon>
        <taxon>Magnoliopsida</taxon>
        <taxon>eudicotyledons</taxon>
        <taxon>Gunneridae</taxon>
        <taxon>Pentapetalae</taxon>
        <taxon>asterids</taxon>
        <taxon>campanulids</taxon>
        <taxon>Asterales</taxon>
        <taxon>Asteraceae</taxon>
        <taxon>Carduoideae</taxon>
        <taxon>Cardueae</taxon>
        <taxon>Arctiinae</taxon>
        <taxon>Arctium</taxon>
    </lineage>
</organism>